<evidence type="ECO:0000256" key="6">
    <source>
        <dbReference type="ARBA" id="ARBA00022692"/>
    </source>
</evidence>
<dbReference type="Pfam" id="PF00702">
    <property type="entry name" value="Hydrolase"/>
    <property type="match status" value="1"/>
</dbReference>
<dbReference type="SUPFAM" id="SSF81653">
    <property type="entry name" value="Calcium ATPase, transduction domain A"/>
    <property type="match status" value="1"/>
</dbReference>
<dbReference type="PANTHER" id="PTHR43743">
    <property type="entry name" value="POTASSIUM-TRANSPORTING ATPASE ATP-BINDING SUBUNIT"/>
    <property type="match status" value="1"/>
</dbReference>
<dbReference type="AlphaFoldDB" id="A0A2S5DET0"/>
<comment type="caution">
    <text evidence="19">The sequence shown here is derived from an EMBL/GenBank/DDBJ whole genome shotgun (WGS) entry which is preliminary data.</text>
</comment>
<evidence type="ECO:0000256" key="15">
    <source>
        <dbReference type="ARBA" id="ARBA00023136"/>
    </source>
</evidence>
<evidence type="ECO:0000256" key="13">
    <source>
        <dbReference type="ARBA" id="ARBA00022989"/>
    </source>
</evidence>
<dbReference type="InterPro" id="IPR036412">
    <property type="entry name" value="HAD-like_sf"/>
</dbReference>
<dbReference type="FunFam" id="3.40.1110.10:FF:000007">
    <property type="entry name" value="Potassium-transporting ATPase ATP-binding subunit"/>
    <property type="match status" value="1"/>
</dbReference>
<dbReference type="HAMAP" id="MF_00285">
    <property type="entry name" value="KdpB"/>
    <property type="match status" value="1"/>
</dbReference>
<keyword evidence="12 16" id="KW-1278">Translocase</keyword>
<dbReference type="NCBIfam" id="TIGR01497">
    <property type="entry name" value="kdpB"/>
    <property type="match status" value="1"/>
</dbReference>
<dbReference type="Proteomes" id="UP000237082">
    <property type="component" value="Unassembled WGS sequence"/>
</dbReference>
<keyword evidence="13 16" id="KW-1133">Transmembrane helix</keyword>
<feature type="binding site" evidence="16">
    <location>
        <position position="372"/>
    </location>
    <ligand>
        <name>ATP</name>
        <dbReference type="ChEBI" id="CHEBI:30616"/>
    </ligand>
</feature>
<feature type="domain" description="P-type ATPase A" evidence="18">
    <location>
        <begin position="136"/>
        <end position="226"/>
    </location>
</feature>
<evidence type="ECO:0000256" key="16">
    <source>
        <dbReference type="HAMAP-Rule" id="MF_00285"/>
    </source>
</evidence>
<comment type="function">
    <text evidence="16">Part of the high-affinity ATP-driven potassium transport (or Kdp) system, which catalyzes the hydrolysis of ATP coupled with the electrogenic transport of potassium into the cytoplasm. This subunit is responsible for energy coupling to the transport system and for the release of the potassium ions to the cytoplasm.</text>
</comment>
<keyword evidence="8 16" id="KW-0547">Nucleotide-binding</keyword>
<protein>
    <recommendedName>
        <fullName evidence="16">Potassium-transporting ATPase ATP-binding subunit</fullName>
        <ecNumber evidence="16">7.2.2.6</ecNumber>
    </recommendedName>
    <alternativeName>
        <fullName evidence="16">ATP phosphohydrolase [potassium-transporting] B chain</fullName>
    </alternativeName>
    <alternativeName>
        <fullName evidence="16">Potassium-binding and translocating subunit B</fullName>
    </alternativeName>
    <alternativeName>
        <fullName evidence="16">Potassium-translocating ATPase B chain</fullName>
    </alternativeName>
</protein>
<evidence type="ECO:0000256" key="5">
    <source>
        <dbReference type="ARBA" id="ARBA00022553"/>
    </source>
</evidence>
<dbReference type="PROSITE" id="PS00154">
    <property type="entry name" value="ATPASE_E1_E2"/>
    <property type="match status" value="1"/>
</dbReference>
<feature type="active site" description="4-aspartylphosphate intermediate" evidence="16">
    <location>
        <position position="331"/>
    </location>
</feature>
<feature type="transmembrane region" description="Helical" evidence="16">
    <location>
        <begin position="640"/>
        <end position="660"/>
    </location>
</feature>
<comment type="subcellular location">
    <subcellularLocation>
        <location evidence="16">Cell membrane</location>
        <topology evidence="16">Multi-pass membrane protein</topology>
    </subcellularLocation>
    <subcellularLocation>
        <location evidence="1">Membrane</location>
    </subcellularLocation>
</comment>
<dbReference type="SFLD" id="SFLDF00027">
    <property type="entry name" value="p-type_atpase"/>
    <property type="match status" value="1"/>
</dbReference>
<evidence type="ECO:0000256" key="2">
    <source>
        <dbReference type="ARBA" id="ARBA00022448"/>
    </source>
</evidence>
<feature type="binding site" evidence="16">
    <location>
        <position position="546"/>
    </location>
    <ligand>
        <name>Mg(2+)</name>
        <dbReference type="ChEBI" id="CHEBI:18420"/>
    </ligand>
</feature>
<evidence type="ECO:0000256" key="17">
    <source>
        <dbReference type="SAM" id="MobiDB-lite"/>
    </source>
</evidence>
<dbReference type="InterPro" id="IPR001757">
    <property type="entry name" value="P_typ_ATPase"/>
</dbReference>
<dbReference type="GO" id="GO:0016887">
    <property type="term" value="F:ATP hydrolysis activity"/>
    <property type="evidence" value="ECO:0007669"/>
    <property type="project" value="InterPro"/>
</dbReference>
<keyword evidence="3 16" id="KW-1003">Cell membrane</keyword>
<dbReference type="Pfam" id="PF00122">
    <property type="entry name" value="E1-E2_ATPase"/>
    <property type="match status" value="1"/>
</dbReference>
<dbReference type="InterPro" id="IPR023299">
    <property type="entry name" value="ATPase_P-typ_cyto_dom_N"/>
</dbReference>
<feature type="region of interest" description="Disordered" evidence="17">
    <location>
        <begin position="1"/>
        <end position="22"/>
    </location>
</feature>
<feature type="binding site" evidence="16">
    <location>
        <position position="368"/>
    </location>
    <ligand>
        <name>ATP</name>
        <dbReference type="ChEBI" id="CHEBI:30616"/>
    </ligand>
</feature>
<dbReference type="PANTHER" id="PTHR43743:SF1">
    <property type="entry name" value="POTASSIUM-TRANSPORTING ATPASE ATP-BINDING SUBUNIT"/>
    <property type="match status" value="1"/>
</dbReference>
<dbReference type="Gene3D" id="3.40.50.1000">
    <property type="entry name" value="HAD superfamily/HAD-like"/>
    <property type="match status" value="1"/>
</dbReference>
<keyword evidence="9 16" id="KW-0067">ATP-binding</keyword>
<dbReference type="SUPFAM" id="SSF81665">
    <property type="entry name" value="Calcium ATPase, transmembrane domain M"/>
    <property type="match status" value="1"/>
</dbReference>
<dbReference type="SFLD" id="SFLDS00003">
    <property type="entry name" value="Haloacid_Dehalogenase"/>
    <property type="match status" value="1"/>
</dbReference>
<feature type="transmembrane region" description="Helical" evidence="16">
    <location>
        <begin position="81"/>
        <end position="100"/>
    </location>
</feature>
<dbReference type="Gene3D" id="3.40.1110.10">
    <property type="entry name" value="Calcium-transporting ATPase, cytoplasmic domain N"/>
    <property type="match status" value="1"/>
</dbReference>
<keyword evidence="7 16" id="KW-0479">Metal-binding</keyword>
<dbReference type="InterPro" id="IPR044492">
    <property type="entry name" value="P_typ_ATPase_HD_dom"/>
</dbReference>
<keyword evidence="11 16" id="KW-0630">Potassium</keyword>
<keyword evidence="14 16" id="KW-0406">Ion transport</keyword>
<dbReference type="InterPro" id="IPR023298">
    <property type="entry name" value="ATPase_P-typ_TM_dom_sf"/>
</dbReference>
<gene>
    <name evidence="16 19" type="primary">kdpB</name>
    <name evidence="19" type="ORF">C2I19_13355</name>
</gene>
<dbReference type="FunFam" id="2.70.150.10:FF:000033">
    <property type="entry name" value="Potassium-transporting ATPase ATP-binding subunit"/>
    <property type="match status" value="1"/>
</dbReference>
<feature type="transmembrane region" description="Helical" evidence="16">
    <location>
        <begin position="51"/>
        <end position="69"/>
    </location>
</feature>
<evidence type="ECO:0000256" key="4">
    <source>
        <dbReference type="ARBA" id="ARBA00022538"/>
    </source>
</evidence>
<evidence type="ECO:0000313" key="19">
    <source>
        <dbReference type="EMBL" id="POZ61487.1"/>
    </source>
</evidence>
<evidence type="ECO:0000256" key="1">
    <source>
        <dbReference type="ARBA" id="ARBA00004370"/>
    </source>
</evidence>
<feature type="transmembrane region" description="Helical" evidence="16">
    <location>
        <begin position="274"/>
        <end position="298"/>
    </location>
</feature>
<organism evidence="19 20">
    <name type="scientific">Chromobacterium alticapitis</name>
    <dbReference type="NCBI Taxonomy" id="2073169"/>
    <lineage>
        <taxon>Bacteria</taxon>
        <taxon>Pseudomonadati</taxon>
        <taxon>Pseudomonadota</taxon>
        <taxon>Betaproteobacteria</taxon>
        <taxon>Neisseriales</taxon>
        <taxon>Chromobacteriaceae</taxon>
        <taxon>Chromobacterium</taxon>
    </lineage>
</organism>
<evidence type="ECO:0000256" key="8">
    <source>
        <dbReference type="ARBA" id="ARBA00022741"/>
    </source>
</evidence>
<dbReference type="Gene3D" id="2.70.150.10">
    <property type="entry name" value="Calcium-transporting ATPase, cytoplasmic transduction domain A"/>
    <property type="match status" value="1"/>
</dbReference>
<reference evidence="20" key="1">
    <citation type="submission" date="2018-02" db="EMBL/GenBank/DDBJ databases">
        <authorList>
            <person name="O'Hara-Hanley K."/>
            <person name="Soby S."/>
        </authorList>
    </citation>
    <scope>NUCLEOTIDE SEQUENCE [LARGE SCALE GENOMIC DNA]</scope>
    <source>
        <strain evidence="20">MWU14-2602</strain>
    </source>
</reference>
<evidence type="ECO:0000256" key="11">
    <source>
        <dbReference type="ARBA" id="ARBA00022958"/>
    </source>
</evidence>
<dbReference type="InterPro" id="IPR008250">
    <property type="entry name" value="ATPase_P-typ_transduc_dom_A_sf"/>
</dbReference>
<dbReference type="SFLD" id="SFLDG00002">
    <property type="entry name" value="C1.7:_P-type_atpase_like"/>
    <property type="match status" value="1"/>
</dbReference>
<comment type="catalytic activity">
    <reaction evidence="16">
        <text>K(+)(out) + ATP + H2O = K(+)(in) + ADP + phosphate + H(+)</text>
        <dbReference type="Rhea" id="RHEA:16777"/>
        <dbReference type="ChEBI" id="CHEBI:15377"/>
        <dbReference type="ChEBI" id="CHEBI:15378"/>
        <dbReference type="ChEBI" id="CHEBI:29103"/>
        <dbReference type="ChEBI" id="CHEBI:30616"/>
        <dbReference type="ChEBI" id="CHEBI:43474"/>
        <dbReference type="ChEBI" id="CHEBI:456216"/>
        <dbReference type="EC" id="7.2.2.6"/>
    </reaction>
</comment>
<sequence length="706" mass="73909">MNDKNHSKTLATDPTVGGHKNANKSMFDPALVKPAIVDSFKKLSPRTQWRNPVMFVVYVGSILTTGLWIQSLGGHGEASSGFILGIALWLWFTVLFANFAEALAEGRSKAQAASLRSAKKNVVAKKLAGGNHGAAKTIVDGTSLRKGDFVLVEAGDVIPVDGEVVEGVASVDESAITGESAPVIRESGGDFSSVTGGTRVLSDWIVVKITVNPGETFLDRMIAMVEGAKRQKTPNEIALTILLVALTIVFLIVTVTLLPFSLFSVDAAKAGSPISITTLVALLVCLIPTTIGGLLSAIGVAGMSRMMGANVIATSGRAVEAAGDVDVLLLDKTGTITLGNRQASAFIPAPGISEKDLADAAQLASLADETPEGRSIVVLAKQKFNLRERQLASHEASFIPFSAQTRMSGIDYDGRQIRKGAIDAIRRHIAEQGGQFPDALSKSADEVARRGSTPLLVAEGNRALGVIELKDIVKGGIKERFAELRQMGIKTVMITGDNPLTAAAIAAEAGVDDFLAEATPEAKLKLIRSHQAEGKLVAMTGDGTNDAPALAQADVAVAMNTGTQAAKEAGNMVDLDSNPTKLIEIVEIGKQMLMTRGSLTTFSIANDVAKYFAIIPAAFASTYPQLNALNVMGLNSPASAIMSAVIFNAVIIVFLIPLALKGVKYHAKSAAELLRGNLLVYGLGGLLVPFAGIKLIDMALGALGLV</sequence>
<dbReference type="CDD" id="cd02078">
    <property type="entry name" value="P-type_ATPase_K"/>
    <property type="match status" value="1"/>
</dbReference>
<feature type="binding site" evidence="16">
    <location>
        <position position="419"/>
    </location>
    <ligand>
        <name>ATP</name>
        <dbReference type="ChEBI" id="CHEBI:30616"/>
    </ligand>
</feature>
<keyword evidence="15 16" id="KW-0472">Membrane</keyword>
<dbReference type="GO" id="GO:0000287">
    <property type="term" value="F:magnesium ion binding"/>
    <property type="evidence" value="ECO:0007669"/>
    <property type="project" value="UniProtKB-UniRule"/>
</dbReference>
<accession>A0A2S5DET0</accession>
<dbReference type="EMBL" id="PQWB01000051">
    <property type="protein sequence ID" value="POZ61487.1"/>
    <property type="molecule type" value="Genomic_DNA"/>
</dbReference>
<dbReference type="PRINTS" id="PR00119">
    <property type="entry name" value="CATATPASE"/>
</dbReference>
<evidence type="ECO:0000259" key="18">
    <source>
        <dbReference type="Pfam" id="PF00122"/>
    </source>
</evidence>
<dbReference type="NCBIfam" id="TIGR01494">
    <property type="entry name" value="ATPase_P-type"/>
    <property type="match status" value="2"/>
</dbReference>
<feature type="transmembrane region" description="Helical" evidence="16">
    <location>
        <begin position="680"/>
        <end position="705"/>
    </location>
</feature>
<keyword evidence="10 16" id="KW-0460">Magnesium</keyword>
<dbReference type="EC" id="7.2.2.6" evidence="16"/>
<evidence type="ECO:0000256" key="7">
    <source>
        <dbReference type="ARBA" id="ARBA00022723"/>
    </source>
</evidence>
<evidence type="ECO:0000256" key="9">
    <source>
        <dbReference type="ARBA" id="ARBA00022840"/>
    </source>
</evidence>
<feature type="binding site" evidence="16">
    <location>
        <begin position="401"/>
        <end position="408"/>
    </location>
    <ligand>
        <name>ATP</name>
        <dbReference type="ChEBI" id="CHEBI:30616"/>
    </ligand>
</feature>
<keyword evidence="5 16" id="KW-0597">Phosphoprotein</keyword>
<dbReference type="InterPro" id="IPR023214">
    <property type="entry name" value="HAD_sf"/>
</dbReference>
<dbReference type="GO" id="GO:0005524">
    <property type="term" value="F:ATP binding"/>
    <property type="evidence" value="ECO:0007669"/>
    <property type="project" value="UniProtKB-UniRule"/>
</dbReference>
<dbReference type="SUPFAM" id="SSF56784">
    <property type="entry name" value="HAD-like"/>
    <property type="match status" value="1"/>
</dbReference>
<keyword evidence="2 16" id="KW-0813">Transport</keyword>
<dbReference type="GO" id="GO:0005886">
    <property type="term" value="C:plasma membrane"/>
    <property type="evidence" value="ECO:0007669"/>
    <property type="project" value="UniProtKB-SubCell"/>
</dbReference>
<evidence type="ECO:0000313" key="20">
    <source>
        <dbReference type="Proteomes" id="UP000237082"/>
    </source>
</evidence>
<proteinExistence type="inferred from homology"/>
<evidence type="ECO:0000256" key="3">
    <source>
        <dbReference type="ARBA" id="ARBA00022475"/>
    </source>
</evidence>
<dbReference type="InterPro" id="IPR059000">
    <property type="entry name" value="ATPase_P-type_domA"/>
</dbReference>
<dbReference type="GO" id="GO:0008556">
    <property type="term" value="F:P-type potassium transmembrane transporter activity"/>
    <property type="evidence" value="ECO:0007669"/>
    <property type="project" value="UniProtKB-UniRule"/>
</dbReference>
<dbReference type="OrthoDB" id="9814270at2"/>
<feature type="binding site" evidence="16">
    <location>
        <position position="542"/>
    </location>
    <ligand>
        <name>Mg(2+)</name>
        <dbReference type="ChEBI" id="CHEBI:18420"/>
    </ligand>
</feature>
<dbReference type="InterPro" id="IPR018303">
    <property type="entry name" value="ATPase_P-typ_P_site"/>
</dbReference>
<feature type="transmembrane region" description="Helical" evidence="16">
    <location>
        <begin position="599"/>
        <end position="620"/>
    </location>
</feature>
<dbReference type="SUPFAM" id="SSF81660">
    <property type="entry name" value="Metal cation-transporting ATPase, ATP-binding domain N"/>
    <property type="match status" value="1"/>
</dbReference>
<evidence type="ECO:0000256" key="10">
    <source>
        <dbReference type="ARBA" id="ARBA00022842"/>
    </source>
</evidence>
<evidence type="ECO:0000256" key="12">
    <source>
        <dbReference type="ARBA" id="ARBA00022967"/>
    </source>
</evidence>
<dbReference type="InterPro" id="IPR006391">
    <property type="entry name" value="P-type_ATPase_bsu_IA"/>
</dbReference>
<name>A0A2S5DET0_9NEIS</name>
<keyword evidence="6 16" id="KW-0812">Transmembrane</keyword>
<comment type="subunit">
    <text evidence="16">The system is composed of three essential subunits: KdpA, KdpB and KdpC.</text>
</comment>
<feature type="transmembrane region" description="Helical" evidence="16">
    <location>
        <begin position="237"/>
        <end position="262"/>
    </location>
</feature>
<comment type="similarity">
    <text evidence="16">Belongs to the cation transport ATPase (P-type) (TC 3.A.3) family. Type IA subfamily.</text>
</comment>
<keyword evidence="4 16" id="KW-0633">Potassium transport</keyword>
<keyword evidence="20" id="KW-1185">Reference proteome</keyword>
<evidence type="ECO:0000256" key="14">
    <source>
        <dbReference type="ARBA" id="ARBA00023065"/>
    </source>
</evidence>